<protein>
    <submittedName>
        <fullName evidence="1">ATP-GRASP peptide maturase of grasp-with-spasm system</fullName>
    </submittedName>
</protein>
<evidence type="ECO:0000313" key="1">
    <source>
        <dbReference type="EMBL" id="MDR6528690.1"/>
    </source>
</evidence>
<dbReference type="GO" id="GO:0005737">
    <property type="term" value="C:cytoplasm"/>
    <property type="evidence" value="ECO:0007669"/>
    <property type="project" value="TreeGrafter"/>
</dbReference>
<proteinExistence type="predicted"/>
<dbReference type="SUPFAM" id="SSF56059">
    <property type="entry name" value="Glutathione synthetase ATP-binding domain-like"/>
    <property type="match status" value="1"/>
</dbReference>
<dbReference type="RefSeq" id="WP_202269931.1">
    <property type="nucleotide sequence ID" value="NZ_JAVDQY010000005.1"/>
</dbReference>
<dbReference type="GO" id="GO:0018169">
    <property type="term" value="F:ribosomal S6-glutamic acid ligase activity"/>
    <property type="evidence" value="ECO:0007669"/>
    <property type="project" value="TreeGrafter"/>
</dbReference>
<name>A0AAE3YE25_9FLAO</name>
<reference evidence="1" key="1">
    <citation type="submission" date="2023-07" db="EMBL/GenBank/DDBJ databases">
        <title>Sorghum-associated microbial communities from plants grown in Nebraska, USA.</title>
        <authorList>
            <person name="Schachtman D."/>
        </authorList>
    </citation>
    <scope>NUCLEOTIDE SEQUENCE</scope>
    <source>
        <strain evidence="1">DS2360</strain>
    </source>
</reference>
<dbReference type="PANTHER" id="PTHR21621:SF0">
    <property type="entry name" value="BETA-CITRYLGLUTAMATE SYNTHASE B-RELATED"/>
    <property type="match status" value="1"/>
</dbReference>
<evidence type="ECO:0000313" key="2">
    <source>
        <dbReference type="Proteomes" id="UP001184861"/>
    </source>
</evidence>
<dbReference type="AlphaFoldDB" id="A0AAE3YE25"/>
<comment type="caution">
    <text evidence="1">The sequence shown here is derived from an EMBL/GenBank/DDBJ whole genome shotgun (WGS) entry which is preliminary data.</text>
</comment>
<gene>
    <name evidence="1" type="ORF">J2787_004127</name>
</gene>
<dbReference type="Gene3D" id="3.30.470.20">
    <property type="entry name" value="ATP-grasp fold, B domain"/>
    <property type="match status" value="1"/>
</dbReference>
<organism evidence="1 2">
    <name type="scientific">Chryseobacterium rhizosphaerae</name>
    <dbReference type="NCBI Taxonomy" id="395937"/>
    <lineage>
        <taxon>Bacteria</taxon>
        <taxon>Pseudomonadati</taxon>
        <taxon>Bacteroidota</taxon>
        <taxon>Flavobacteriia</taxon>
        <taxon>Flavobacteriales</taxon>
        <taxon>Weeksellaceae</taxon>
        <taxon>Chryseobacterium group</taxon>
        <taxon>Chryseobacterium</taxon>
    </lineage>
</organism>
<dbReference type="PANTHER" id="PTHR21621">
    <property type="entry name" value="RIBOSOMAL PROTEIN S6 MODIFICATION PROTEIN"/>
    <property type="match status" value="1"/>
</dbReference>
<sequence length="342" mass="40551">MMYLIQSNKNDRSTNDVLDWIFFMENKKKICRINNETDIQGISFKISNTEGFSVGLSTDQGNINSKDIKKFWYRRGNFKSNKGFTLSMQDTKLKEMIFRIQDNFQRENERMIDNVYSAFEKGGRINRFQENITNKVHNLSMAHNVGLKIPETLVTNNINELLSFSARYDSIITKDIEFNSFQFTYEEGSEVYIHQPVLKLSRSDIQSQSIKNNGKEFSHFSMYQEYTEKKYELRIFYLKPKFYTMAIFSQANEKTKTDFRNYDNERPNRCVPYQLPKEIEVKLTSFMQSIDMNSGSIDMIFTPEKEYVFLEVNPIGQFQWLSKCCNYDIERQIAFDLLKEEI</sequence>
<dbReference type="GO" id="GO:0009432">
    <property type="term" value="P:SOS response"/>
    <property type="evidence" value="ECO:0007669"/>
    <property type="project" value="TreeGrafter"/>
</dbReference>
<dbReference type="InterPro" id="IPR026455">
    <property type="entry name" value="GRASP_w_spasm"/>
</dbReference>
<accession>A0AAE3YE25</accession>
<dbReference type="EMBL" id="JAVDQY010000005">
    <property type="protein sequence ID" value="MDR6528690.1"/>
    <property type="molecule type" value="Genomic_DNA"/>
</dbReference>
<dbReference type="NCBIfam" id="TIGR04192">
    <property type="entry name" value="GRASP_w_spasm"/>
    <property type="match status" value="1"/>
</dbReference>
<dbReference type="Proteomes" id="UP001184861">
    <property type="component" value="Unassembled WGS sequence"/>
</dbReference>